<name>A0A085WGT1_9BACT</name>
<evidence type="ECO:0000313" key="2">
    <source>
        <dbReference type="Proteomes" id="UP000028725"/>
    </source>
</evidence>
<organism evidence="1 2">
    <name type="scientific">Hyalangium minutum</name>
    <dbReference type="NCBI Taxonomy" id="394096"/>
    <lineage>
        <taxon>Bacteria</taxon>
        <taxon>Pseudomonadati</taxon>
        <taxon>Myxococcota</taxon>
        <taxon>Myxococcia</taxon>
        <taxon>Myxococcales</taxon>
        <taxon>Cystobacterineae</taxon>
        <taxon>Archangiaceae</taxon>
        <taxon>Hyalangium</taxon>
    </lineage>
</organism>
<keyword evidence="2" id="KW-1185">Reference proteome</keyword>
<dbReference type="EMBL" id="JMCB01000009">
    <property type="protein sequence ID" value="KFE66894.1"/>
    <property type="molecule type" value="Genomic_DNA"/>
</dbReference>
<sequence>MRPLNALSAMALAVMAQPWAWMLPRLPARTFPSPPSLRVPQASSP</sequence>
<protein>
    <submittedName>
        <fullName evidence="1">Uncharacterized protein</fullName>
    </submittedName>
</protein>
<comment type="caution">
    <text evidence="1">The sequence shown here is derived from an EMBL/GenBank/DDBJ whole genome shotgun (WGS) entry which is preliminary data.</text>
</comment>
<evidence type="ECO:0000313" key="1">
    <source>
        <dbReference type="EMBL" id="KFE66894.1"/>
    </source>
</evidence>
<proteinExistence type="predicted"/>
<dbReference type="Proteomes" id="UP000028725">
    <property type="component" value="Unassembled WGS sequence"/>
</dbReference>
<accession>A0A085WGT1</accession>
<gene>
    <name evidence="1" type="ORF">DB31_9108</name>
</gene>
<reference evidence="1 2" key="1">
    <citation type="submission" date="2014-04" db="EMBL/GenBank/DDBJ databases">
        <title>Genome assembly of Hyalangium minutum DSM 14724.</title>
        <authorList>
            <person name="Sharma G."/>
            <person name="Subramanian S."/>
        </authorList>
    </citation>
    <scope>NUCLEOTIDE SEQUENCE [LARGE SCALE GENOMIC DNA]</scope>
    <source>
        <strain evidence="1 2">DSM 14724</strain>
    </source>
</reference>
<dbReference type="AlphaFoldDB" id="A0A085WGT1"/>